<organism evidence="2 3">
    <name type="scientific">Sphaerobolus stellatus (strain SS14)</name>
    <dbReference type="NCBI Taxonomy" id="990650"/>
    <lineage>
        <taxon>Eukaryota</taxon>
        <taxon>Fungi</taxon>
        <taxon>Dikarya</taxon>
        <taxon>Basidiomycota</taxon>
        <taxon>Agaricomycotina</taxon>
        <taxon>Agaricomycetes</taxon>
        <taxon>Phallomycetidae</taxon>
        <taxon>Geastrales</taxon>
        <taxon>Sphaerobolaceae</taxon>
        <taxon>Sphaerobolus</taxon>
    </lineage>
</organism>
<feature type="compositionally biased region" description="Basic and acidic residues" evidence="1">
    <location>
        <begin position="77"/>
        <end position="95"/>
    </location>
</feature>
<dbReference type="HOGENOM" id="CLU_103050_0_0_1"/>
<accession>A0A0C9W5I7</accession>
<evidence type="ECO:0000313" key="3">
    <source>
        <dbReference type="Proteomes" id="UP000054279"/>
    </source>
</evidence>
<reference evidence="2 3" key="1">
    <citation type="submission" date="2014-06" db="EMBL/GenBank/DDBJ databases">
        <title>Evolutionary Origins and Diversification of the Mycorrhizal Mutualists.</title>
        <authorList>
            <consortium name="DOE Joint Genome Institute"/>
            <consortium name="Mycorrhizal Genomics Consortium"/>
            <person name="Kohler A."/>
            <person name="Kuo A."/>
            <person name="Nagy L.G."/>
            <person name="Floudas D."/>
            <person name="Copeland A."/>
            <person name="Barry K.W."/>
            <person name="Cichocki N."/>
            <person name="Veneault-Fourrey C."/>
            <person name="LaButti K."/>
            <person name="Lindquist E.A."/>
            <person name="Lipzen A."/>
            <person name="Lundell T."/>
            <person name="Morin E."/>
            <person name="Murat C."/>
            <person name="Riley R."/>
            <person name="Ohm R."/>
            <person name="Sun H."/>
            <person name="Tunlid A."/>
            <person name="Henrissat B."/>
            <person name="Grigoriev I.V."/>
            <person name="Hibbett D.S."/>
            <person name="Martin F."/>
        </authorList>
    </citation>
    <scope>NUCLEOTIDE SEQUENCE [LARGE SCALE GENOMIC DNA]</scope>
    <source>
        <strain evidence="2 3">SS14</strain>
    </source>
</reference>
<dbReference type="EMBL" id="KN837104">
    <property type="protein sequence ID" value="KIJ47048.1"/>
    <property type="molecule type" value="Genomic_DNA"/>
</dbReference>
<sequence length="164" mass="18566">MEKLSEVVHMEQISAGDPRHTVQGFDADPLFNGPVPHFNDHDPYEQDEDHLRKRTSRYDELLAAEVQVSTLCREAEQAAKEDIAGPSGKGKEVPKTPRRTLRKVSGYDYFRSALTDFFYAVNIPPSDSEEKEDGDEAPLSCVECLQKRITCVPQPGKKRLYGWL</sequence>
<feature type="region of interest" description="Disordered" evidence="1">
    <location>
        <begin position="77"/>
        <end position="98"/>
    </location>
</feature>
<dbReference type="Proteomes" id="UP000054279">
    <property type="component" value="Unassembled WGS sequence"/>
</dbReference>
<protein>
    <submittedName>
        <fullName evidence="2">Uncharacterized protein</fullName>
    </submittedName>
</protein>
<name>A0A0C9W5I7_SPHS4</name>
<gene>
    <name evidence="2" type="ORF">M422DRAFT_249358</name>
</gene>
<evidence type="ECO:0000313" key="2">
    <source>
        <dbReference type="EMBL" id="KIJ47048.1"/>
    </source>
</evidence>
<keyword evidence="3" id="KW-1185">Reference proteome</keyword>
<feature type="region of interest" description="Disordered" evidence="1">
    <location>
        <begin position="1"/>
        <end position="53"/>
    </location>
</feature>
<proteinExistence type="predicted"/>
<evidence type="ECO:0000256" key="1">
    <source>
        <dbReference type="SAM" id="MobiDB-lite"/>
    </source>
</evidence>
<dbReference type="AlphaFoldDB" id="A0A0C9W5I7"/>